<gene>
    <name evidence="2" type="ORF">GCM10008942_38370</name>
</gene>
<dbReference type="InterPro" id="IPR005475">
    <property type="entry name" value="Transketolase-like_Pyr-bd"/>
</dbReference>
<evidence type="ECO:0000313" key="3">
    <source>
        <dbReference type="Proteomes" id="UP001499951"/>
    </source>
</evidence>
<sequence length="317" mass="33289">MTAASSTTAQLYDCRKAFAETLEALAERDERIVVVVNDSIGSSNVGGFAKRWPERLINVGIAEQNMIGVAAGLANGGKIPFVCGAACFLTGRALEQIKADLAYSRANVKLCGMASGVAYGELGPTHHSIEDYGWLRTMGGIKLVVPSDPWETGEAIKTAAATSGPYFVRISRMGVPMLNHADRIFNCETAEVMHDGNDVAIIANGVMVSRALAAARALEGEGIRARVVSLACLSPLDENVIVEAAKTGAIVTVEEHSVRGGLGGAVAEVVAAKSPCRMRMLGFPGFLPTGSASWLMEHYGLTAEGIAVAARDLAVRK</sequence>
<dbReference type="PANTHER" id="PTHR43825">
    <property type="entry name" value="PYRUVATE DEHYDROGENASE E1 COMPONENT"/>
    <property type="match status" value="1"/>
</dbReference>
<dbReference type="InterPro" id="IPR033248">
    <property type="entry name" value="Transketolase_C"/>
</dbReference>
<keyword evidence="3" id="KW-1185">Reference proteome</keyword>
<evidence type="ECO:0000259" key="1">
    <source>
        <dbReference type="SMART" id="SM00861"/>
    </source>
</evidence>
<dbReference type="SMART" id="SM00861">
    <property type="entry name" value="Transket_pyr"/>
    <property type="match status" value="1"/>
</dbReference>
<protein>
    <submittedName>
        <fullName evidence="2">Transketolase family protein</fullName>
    </submittedName>
</protein>
<comment type="caution">
    <text evidence="2">The sequence shown here is derived from an EMBL/GenBank/DDBJ whole genome shotgun (WGS) entry which is preliminary data.</text>
</comment>
<dbReference type="RefSeq" id="WP_166937333.1">
    <property type="nucleotide sequence ID" value="NZ_BAAADD010000012.1"/>
</dbReference>
<dbReference type="Pfam" id="PF02780">
    <property type="entry name" value="Transketolase_C"/>
    <property type="match status" value="1"/>
</dbReference>
<dbReference type="SUPFAM" id="SSF52518">
    <property type="entry name" value="Thiamin diphosphate-binding fold (THDP-binding)"/>
    <property type="match status" value="1"/>
</dbReference>
<dbReference type="Gene3D" id="3.40.50.970">
    <property type="match status" value="1"/>
</dbReference>
<accession>A0ABP3QAH3</accession>
<dbReference type="Gene3D" id="3.40.50.920">
    <property type="match status" value="1"/>
</dbReference>
<dbReference type="Pfam" id="PF02779">
    <property type="entry name" value="Transket_pyr"/>
    <property type="match status" value="1"/>
</dbReference>
<proteinExistence type="predicted"/>
<dbReference type="InterPro" id="IPR029061">
    <property type="entry name" value="THDP-binding"/>
</dbReference>
<dbReference type="SUPFAM" id="SSF52922">
    <property type="entry name" value="TK C-terminal domain-like"/>
    <property type="match status" value="1"/>
</dbReference>
<name>A0ABP3QAH3_9PROT</name>
<dbReference type="InterPro" id="IPR051157">
    <property type="entry name" value="PDH/Transketolase"/>
</dbReference>
<dbReference type="EMBL" id="BAAADD010000012">
    <property type="protein sequence ID" value="GAA0585748.1"/>
    <property type="molecule type" value="Genomic_DNA"/>
</dbReference>
<dbReference type="CDD" id="cd07033">
    <property type="entry name" value="TPP_PYR_DXS_TK_like"/>
    <property type="match status" value="1"/>
</dbReference>
<evidence type="ECO:0000313" key="2">
    <source>
        <dbReference type="EMBL" id="GAA0585748.1"/>
    </source>
</evidence>
<dbReference type="Proteomes" id="UP001499951">
    <property type="component" value="Unassembled WGS sequence"/>
</dbReference>
<reference evidence="3" key="1">
    <citation type="journal article" date="2019" name="Int. J. Syst. Evol. Microbiol.">
        <title>The Global Catalogue of Microorganisms (GCM) 10K type strain sequencing project: providing services to taxonomists for standard genome sequencing and annotation.</title>
        <authorList>
            <consortium name="The Broad Institute Genomics Platform"/>
            <consortium name="The Broad Institute Genome Sequencing Center for Infectious Disease"/>
            <person name="Wu L."/>
            <person name="Ma J."/>
        </authorList>
    </citation>
    <scope>NUCLEOTIDE SEQUENCE [LARGE SCALE GENOMIC DNA]</scope>
    <source>
        <strain evidence="3">JCM 15089</strain>
    </source>
</reference>
<dbReference type="InterPro" id="IPR009014">
    <property type="entry name" value="Transketo_C/PFOR_II"/>
</dbReference>
<organism evidence="2 3">
    <name type="scientific">Rhizomicrobium electricum</name>
    <dbReference type="NCBI Taxonomy" id="480070"/>
    <lineage>
        <taxon>Bacteria</taxon>
        <taxon>Pseudomonadati</taxon>
        <taxon>Pseudomonadota</taxon>
        <taxon>Alphaproteobacteria</taxon>
        <taxon>Micropepsales</taxon>
        <taxon>Micropepsaceae</taxon>
        <taxon>Rhizomicrobium</taxon>
    </lineage>
</organism>
<dbReference type="PANTHER" id="PTHR43825:SF1">
    <property type="entry name" value="TRANSKETOLASE-LIKE PYRIMIDINE-BINDING DOMAIN-CONTAINING PROTEIN"/>
    <property type="match status" value="1"/>
</dbReference>
<feature type="domain" description="Transketolase-like pyrimidine-binding" evidence="1">
    <location>
        <begin position="12"/>
        <end position="177"/>
    </location>
</feature>